<dbReference type="Gene3D" id="3.40.50.150">
    <property type="entry name" value="Vaccinia Virus protein VP39"/>
    <property type="match status" value="1"/>
</dbReference>
<dbReference type="InterPro" id="IPR006764">
    <property type="entry name" value="SAM_dep_MeTrfase_SAV2177_type"/>
</dbReference>
<dbReference type="Pfam" id="PF04672">
    <property type="entry name" value="Methyltransf_19"/>
    <property type="match status" value="1"/>
</dbReference>
<organism evidence="2 3">
    <name type="scientific">Streptomonospora salina</name>
    <dbReference type="NCBI Taxonomy" id="104205"/>
    <lineage>
        <taxon>Bacteria</taxon>
        <taxon>Bacillati</taxon>
        <taxon>Actinomycetota</taxon>
        <taxon>Actinomycetes</taxon>
        <taxon>Streptosporangiales</taxon>
        <taxon>Nocardiopsidaceae</taxon>
        <taxon>Streptomonospora</taxon>
    </lineage>
</organism>
<evidence type="ECO:0008006" key="4">
    <source>
        <dbReference type="Google" id="ProtNLM"/>
    </source>
</evidence>
<gene>
    <name evidence="2" type="ORF">HNR25_000812</name>
</gene>
<accession>A0A841EC91</accession>
<dbReference type="InterPro" id="IPR029063">
    <property type="entry name" value="SAM-dependent_MTases_sf"/>
</dbReference>
<feature type="region of interest" description="Disordered" evidence="1">
    <location>
        <begin position="1"/>
        <end position="26"/>
    </location>
</feature>
<evidence type="ECO:0000256" key="1">
    <source>
        <dbReference type="SAM" id="MobiDB-lite"/>
    </source>
</evidence>
<dbReference type="Proteomes" id="UP000578077">
    <property type="component" value="Unassembled WGS sequence"/>
</dbReference>
<dbReference type="SUPFAM" id="SSF53335">
    <property type="entry name" value="S-adenosyl-L-methionine-dependent methyltransferases"/>
    <property type="match status" value="1"/>
</dbReference>
<evidence type="ECO:0000313" key="3">
    <source>
        <dbReference type="Proteomes" id="UP000578077"/>
    </source>
</evidence>
<comment type="caution">
    <text evidence="2">The sequence shown here is derived from an EMBL/GenBank/DDBJ whole genome shotgun (WGS) entry which is preliminary data.</text>
</comment>
<protein>
    <recommendedName>
        <fullName evidence="4">S-adenosyl methyltransferase</fullName>
    </recommendedName>
</protein>
<evidence type="ECO:0000313" key="2">
    <source>
        <dbReference type="EMBL" id="MBB5997061.1"/>
    </source>
</evidence>
<keyword evidence="3" id="KW-1185">Reference proteome</keyword>
<dbReference type="EMBL" id="JACHLY010000001">
    <property type="protein sequence ID" value="MBB5997061.1"/>
    <property type="molecule type" value="Genomic_DNA"/>
</dbReference>
<sequence>MNSPGDDHTRPRPDSAASPGAGLIPDVDTTVAHTGRVWNYWLGGTDNFAADRELGDRIREFLPTVVELARADRAFLGRAVTRLARDAGIRQFLDVGSGLPTADNTHEVAQAAAPESRIVYVDNDPLIHAHARSLLVGSPEGATDYVHADMRDGDAVLHAAARTLDLSRPVALTMLGVVEHIPDSDDPYAVVGRLVEALPSGSYLVLAHDTNVVHGDVSDAAVRQWNESATPAITLRSPELISRFFTGLEILEPGIVSTSRWRPDARPDGAEPPEVDAFCAVGRKP</sequence>
<dbReference type="AlphaFoldDB" id="A0A841EC91"/>
<proteinExistence type="predicted"/>
<dbReference type="PIRSF" id="PIRSF017393">
    <property type="entry name" value="MTase_SAV2177"/>
    <property type="match status" value="1"/>
</dbReference>
<feature type="compositionally biased region" description="Basic and acidic residues" evidence="1">
    <location>
        <begin position="1"/>
        <end position="13"/>
    </location>
</feature>
<dbReference type="RefSeq" id="WP_184633379.1">
    <property type="nucleotide sequence ID" value="NZ_BAABKT010000003.1"/>
</dbReference>
<name>A0A841EC91_9ACTN</name>
<reference evidence="2 3" key="1">
    <citation type="submission" date="2020-08" db="EMBL/GenBank/DDBJ databases">
        <title>Sequencing the genomes of 1000 actinobacteria strains.</title>
        <authorList>
            <person name="Klenk H.-P."/>
        </authorList>
    </citation>
    <scope>NUCLEOTIDE SEQUENCE [LARGE SCALE GENOMIC DNA]</scope>
    <source>
        <strain evidence="2 3">DSM 44593</strain>
    </source>
</reference>